<dbReference type="SMART" id="SM00580">
    <property type="entry name" value="PUG"/>
    <property type="match status" value="1"/>
</dbReference>
<evidence type="ECO:0000313" key="5">
    <source>
        <dbReference type="Proteomes" id="UP000332933"/>
    </source>
</evidence>
<reference evidence="3" key="2">
    <citation type="submission" date="2019-06" db="EMBL/GenBank/DDBJ databases">
        <title>Genomics analysis of Aphanomyces spp. identifies a new class of oomycete effector associated with host adaptation.</title>
        <authorList>
            <person name="Gaulin E."/>
        </authorList>
    </citation>
    <scope>NUCLEOTIDE SEQUENCE</scope>
    <source>
        <strain evidence="3">CBS 578.67</strain>
    </source>
</reference>
<proteinExistence type="predicted"/>
<dbReference type="PROSITE" id="PS51397">
    <property type="entry name" value="WLM"/>
    <property type="match status" value="1"/>
</dbReference>
<dbReference type="PROSITE" id="PS50053">
    <property type="entry name" value="UBIQUITIN_2"/>
    <property type="match status" value="1"/>
</dbReference>
<protein>
    <submittedName>
        <fullName evidence="4">Aste57867_599 protein</fullName>
    </submittedName>
</protein>
<dbReference type="EMBL" id="CAADRA010000034">
    <property type="protein sequence ID" value="VFT77824.1"/>
    <property type="molecule type" value="Genomic_DNA"/>
</dbReference>
<evidence type="ECO:0000313" key="4">
    <source>
        <dbReference type="EMBL" id="VFT77824.1"/>
    </source>
</evidence>
<dbReference type="Pfam" id="PF00240">
    <property type="entry name" value="ubiquitin"/>
    <property type="match status" value="1"/>
</dbReference>
<evidence type="ECO:0000259" key="1">
    <source>
        <dbReference type="PROSITE" id="PS50053"/>
    </source>
</evidence>
<dbReference type="PROSITE" id="PS00299">
    <property type="entry name" value="UBIQUITIN_1"/>
    <property type="match status" value="1"/>
</dbReference>
<dbReference type="InterPro" id="IPR000626">
    <property type="entry name" value="Ubiquitin-like_dom"/>
</dbReference>
<dbReference type="Gene3D" id="3.10.20.90">
    <property type="entry name" value="Phosphatidylinositol 3-kinase Catalytic Subunit, Chain A, domain 1"/>
    <property type="match status" value="1"/>
</dbReference>
<feature type="domain" description="Ubiquitin-like" evidence="1">
    <location>
        <begin position="1"/>
        <end position="57"/>
    </location>
</feature>
<evidence type="ECO:0000259" key="2">
    <source>
        <dbReference type="PROSITE" id="PS51397"/>
    </source>
</evidence>
<keyword evidence="5" id="KW-1185">Reference proteome</keyword>
<organism evidence="4 5">
    <name type="scientific">Aphanomyces stellatus</name>
    <dbReference type="NCBI Taxonomy" id="120398"/>
    <lineage>
        <taxon>Eukaryota</taxon>
        <taxon>Sar</taxon>
        <taxon>Stramenopiles</taxon>
        <taxon>Oomycota</taxon>
        <taxon>Saprolegniomycetes</taxon>
        <taxon>Saprolegniales</taxon>
        <taxon>Verrucalvaceae</taxon>
        <taxon>Aphanomyces</taxon>
    </lineage>
</organism>
<dbReference type="PANTHER" id="PTHR47796">
    <property type="entry name" value="ZINC METALLOPROTEINASE-LIKE PROTEIN"/>
    <property type="match status" value="1"/>
</dbReference>
<dbReference type="InterPro" id="IPR019954">
    <property type="entry name" value="Ubiquitin_CS"/>
</dbReference>
<evidence type="ECO:0000313" key="3">
    <source>
        <dbReference type="EMBL" id="KAF0720044.1"/>
    </source>
</evidence>
<dbReference type="Proteomes" id="UP000332933">
    <property type="component" value="Unassembled WGS sequence"/>
</dbReference>
<gene>
    <name evidence="4" type="primary">Aste57867_599</name>
    <name evidence="3" type="ORF">As57867_000598</name>
    <name evidence="4" type="ORF">ASTE57867_599</name>
</gene>
<reference evidence="4 5" key="1">
    <citation type="submission" date="2019-03" db="EMBL/GenBank/DDBJ databases">
        <authorList>
            <person name="Gaulin E."/>
            <person name="Dumas B."/>
        </authorList>
    </citation>
    <scope>NUCLEOTIDE SEQUENCE [LARGE SCALE GENOMIC DNA]</scope>
    <source>
        <strain evidence="4">CBS 568.67</strain>
    </source>
</reference>
<dbReference type="InterPro" id="IPR018997">
    <property type="entry name" value="PUB_domain"/>
</dbReference>
<dbReference type="OrthoDB" id="49605at2759"/>
<dbReference type="AlphaFoldDB" id="A0A485K3C6"/>
<dbReference type="EMBL" id="VJMH01000034">
    <property type="protein sequence ID" value="KAF0720044.1"/>
    <property type="molecule type" value="Genomic_DNA"/>
</dbReference>
<feature type="domain" description="WLM" evidence="2">
    <location>
        <begin position="108"/>
        <end position="277"/>
    </location>
</feature>
<dbReference type="Pfam" id="PF09409">
    <property type="entry name" value="PUB"/>
    <property type="match status" value="1"/>
</dbReference>
<name>A0A485K3C6_9STRA</name>
<dbReference type="SUPFAM" id="SSF143503">
    <property type="entry name" value="PUG domain-like"/>
    <property type="match status" value="1"/>
</dbReference>
<dbReference type="InterPro" id="IPR036339">
    <property type="entry name" value="PUB-like_dom_sf"/>
</dbReference>
<dbReference type="InterPro" id="IPR013536">
    <property type="entry name" value="WLM_dom"/>
</dbReference>
<sequence length="502" mass="55690">MFRVKAPHQDLEFALPTDVPATAAYVKQRIEEAINVPRMQQRLIFRGKVLTDDMPVAATDSAVLHILPSEAEIEAMREREAAAKREHEIRATRRVVSIQARNNQLNARTLAMTAYKFHGIETLPNLPDEATARNILDTLAQDPGILAVLAQHKWQVGALAEMFPDGKVGVDPVCVLGLNENKGQRILLRLRTDDLRGFRKYLTIKKVLYHELAHNVQSSAGILFIYSLGQDVSDHNNEFYQLMRQVENECNAVPLTTTKPKELPATRLNSAATGELQGWALLHPMAAPPPPKIAQLDVENVTDDVDMNASLPPSVENRVDEHNDLVHAKKVPATDLETHSIPRKVSIPMTTETPATNAPLAPLAEWDGMALAMGGERVQQVHDTIHRLWDELAFSAGRVDVVSTMHTLLTNILQSPHEAKFKKIRKGNPRIAKTIGPHERVCAAFLQSVGFHDGMIDDGEMKLMTRITLALDATHWTLQRDDPGLLWLGKSALEALASTNTT</sequence>
<dbReference type="Gene3D" id="1.20.58.2190">
    <property type="match status" value="1"/>
</dbReference>
<dbReference type="PANTHER" id="PTHR47796:SF1">
    <property type="entry name" value="OS08G0500800 PROTEIN"/>
    <property type="match status" value="1"/>
</dbReference>
<dbReference type="Pfam" id="PF08325">
    <property type="entry name" value="WLM"/>
    <property type="match status" value="1"/>
</dbReference>
<accession>A0A485K3C6</accession>
<dbReference type="InterPro" id="IPR029071">
    <property type="entry name" value="Ubiquitin-like_domsf"/>
</dbReference>
<dbReference type="SUPFAM" id="SSF54236">
    <property type="entry name" value="Ubiquitin-like"/>
    <property type="match status" value="1"/>
</dbReference>